<evidence type="ECO:0000256" key="5">
    <source>
        <dbReference type="ARBA" id="ARBA00022946"/>
    </source>
</evidence>
<evidence type="ECO:0000256" key="7">
    <source>
        <dbReference type="ARBA" id="ARBA00023128"/>
    </source>
</evidence>
<keyword evidence="4 8" id="KW-0831">Ubiquinone biosynthesis</keyword>
<dbReference type="GO" id="GO:0005743">
    <property type="term" value="C:mitochondrial inner membrane"/>
    <property type="evidence" value="ECO:0007669"/>
    <property type="project" value="TreeGrafter"/>
</dbReference>
<dbReference type="GO" id="GO:0006744">
    <property type="term" value="P:ubiquinone biosynthetic process"/>
    <property type="evidence" value="ECO:0007669"/>
    <property type="project" value="UniProtKB-UniRule"/>
</dbReference>
<keyword evidence="6 8" id="KW-0446">Lipid-binding</keyword>
<dbReference type="AlphaFoldDB" id="W7HUY4"/>
<evidence type="ECO:0000259" key="9">
    <source>
        <dbReference type="Pfam" id="PF08511"/>
    </source>
</evidence>
<dbReference type="InterPro" id="IPR013718">
    <property type="entry name" value="COQ9_C"/>
</dbReference>
<evidence type="ECO:0000256" key="4">
    <source>
        <dbReference type="ARBA" id="ARBA00022688"/>
    </source>
</evidence>
<comment type="pathway">
    <text evidence="2 8">Cofactor biosynthesis; ubiquinone biosynthesis.</text>
</comment>
<gene>
    <name evidence="10" type="ORF">DRE_02878</name>
</gene>
<dbReference type="Gene3D" id="1.10.357.10">
    <property type="entry name" value="Tetracycline Repressor, domain 2"/>
    <property type="match status" value="1"/>
</dbReference>
<comment type="similarity">
    <text evidence="3 8">Belongs to the COQ9 family.</text>
</comment>
<evidence type="ECO:0000313" key="11">
    <source>
        <dbReference type="Proteomes" id="UP000024837"/>
    </source>
</evidence>
<keyword evidence="7 8" id="KW-0496">Mitochondrion</keyword>
<accession>W7HUY4</accession>
<reference evidence="10 11" key="1">
    <citation type="submission" date="2013-05" db="EMBL/GenBank/DDBJ databases">
        <title>Drechslerella stenobrocha genome reveals carnivorous origination and mechanical trapping mechanism of predatory fungi.</title>
        <authorList>
            <person name="Liu X."/>
            <person name="Zhang W."/>
            <person name="Liu K."/>
        </authorList>
    </citation>
    <scope>NUCLEOTIDE SEQUENCE [LARGE SCALE GENOMIC DNA]</scope>
    <source>
        <strain evidence="10 11">248</strain>
    </source>
</reference>
<evidence type="ECO:0000256" key="1">
    <source>
        <dbReference type="ARBA" id="ARBA00004173"/>
    </source>
</evidence>
<name>W7HUY4_9PEZI</name>
<dbReference type="OrthoDB" id="619536at2759"/>
<dbReference type="PANTHER" id="PTHR21427">
    <property type="entry name" value="UBIQUINONE BIOSYNTHESIS PROTEIN COQ9, MITOCHONDRIAL"/>
    <property type="match status" value="1"/>
</dbReference>
<dbReference type="HOGENOM" id="CLU_162129_0_0_1"/>
<keyword evidence="11" id="KW-1185">Reference proteome</keyword>
<protein>
    <recommendedName>
        <fullName evidence="8">Ubiquinone biosynthesis protein</fullName>
    </recommendedName>
</protein>
<keyword evidence="5" id="KW-0809">Transit peptide</keyword>
<sequence>MWSIAGDFNLDVSWYTKRGILSGIYSATEVYMSQDKSEDFLNTWVFLDQRLADGRSLGTTIGRMGQYVDYAGHNIFNVLRSKGLKI</sequence>
<feature type="domain" description="COQ9 C-terminal" evidence="9">
    <location>
        <begin position="1"/>
        <end position="57"/>
    </location>
</feature>
<organism evidence="10 11">
    <name type="scientific">Drechslerella stenobrocha 248</name>
    <dbReference type="NCBI Taxonomy" id="1043628"/>
    <lineage>
        <taxon>Eukaryota</taxon>
        <taxon>Fungi</taxon>
        <taxon>Dikarya</taxon>
        <taxon>Ascomycota</taxon>
        <taxon>Pezizomycotina</taxon>
        <taxon>Orbiliomycetes</taxon>
        <taxon>Orbiliales</taxon>
        <taxon>Orbiliaceae</taxon>
        <taxon>Drechslerella</taxon>
    </lineage>
</organism>
<dbReference type="EMBL" id="KI966407">
    <property type="protein sequence ID" value="EWC47996.1"/>
    <property type="molecule type" value="Genomic_DNA"/>
</dbReference>
<dbReference type="UniPathway" id="UPA00232"/>
<dbReference type="Proteomes" id="UP000024837">
    <property type="component" value="Unassembled WGS sequence"/>
</dbReference>
<proteinExistence type="inferred from homology"/>
<dbReference type="InterPro" id="IPR012762">
    <property type="entry name" value="Ubiq_biosynth_COQ9"/>
</dbReference>
<dbReference type="Pfam" id="PF08511">
    <property type="entry name" value="COQ9"/>
    <property type="match status" value="1"/>
</dbReference>
<evidence type="ECO:0000256" key="8">
    <source>
        <dbReference type="RuleBase" id="RU366063"/>
    </source>
</evidence>
<comment type="subcellular location">
    <subcellularLocation>
        <location evidence="1 8">Mitochondrion</location>
    </subcellularLocation>
</comment>
<dbReference type="NCBIfam" id="TIGR02396">
    <property type="entry name" value="diverge_rpsU"/>
    <property type="match status" value="1"/>
</dbReference>
<evidence type="ECO:0000256" key="3">
    <source>
        <dbReference type="ARBA" id="ARBA00010766"/>
    </source>
</evidence>
<evidence type="ECO:0000256" key="2">
    <source>
        <dbReference type="ARBA" id="ARBA00004749"/>
    </source>
</evidence>
<dbReference type="PANTHER" id="PTHR21427:SF19">
    <property type="entry name" value="UBIQUINONE BIOSYNTHESIS PROTEIN COQ9, MITOCHONDRIAL"/>
    <property type="match status" value="1"/>
</dbReference>
<evidence type="ECO:0000256" key="6">
    <source>
        <dbReference type="ARBA" id="ARBA00023121"/>
    </source>
</evidence>
<comment type="function">
    <text evidence="8">Membrane-associated protein that warps the membrane surface to access and bind aromatic isoprenes with high specificity, including ubiquinone (CoQ) isoprene intermediates and presents them directly to Coq7, therefore facilitating the Coq7-mediated hydroxylase step. Participates in the biosynthesis of coenzyme Q, also named ubiquinone, an essential lipid-soluble electron transporter for aerobic cellular respiration.</text>
</comment>
<dbReference type="GO" id="GO:0008289">
    <property type="term" value="F:lipid binding"/>
    <property type="evidence" value="ECO:0007669"/>
    <property type="project" value="UniProtKB-UniRule"/>
</dbReference>
<evidence type="ECO:0000313" key="10">
    <source>
        <dbReference type="EMBL" id="EWC47996.1"/>
    </source>
</evidence>